<feature type="compositionally biased region" description="Acidic residues" evidence="2">
    <location>
        <begin position="1"/>
        <end position="15"/>
    </location>
</feature>
<keyword evidence="1" id="KW-0175">Coiled coil</keyword>
<feature type="region of interest" description="Disordered" evidence="2">
    <location>
        <begin position="83"/>
        <end position="132"/>
    </location>
</feature>
<evidence type="ECO:0000313" key="4">
    <source>
        <dbReference type="Proteomes" id="UP000823405"/>
    </source>
</evidence>
<sequence length="233" mass="26157">MTSCDALDDRDEDMDWLSGAERRRRRRTGWDDPAWGRNAVRGQGRPRVVSTGTAFEGMEYISHADNLLNENGRYRSLKASWLTNPNGESWSDDEGDDPQRRHQGQDHEDKGPESITMRRDPPSLGMIPPHNESGSAGGLYYIYGNTRNRYGPDGVRQRRVMSDMAVLLRREQEWERELEQYDREMAAFQIGGFFNSNNSQGTGEDGSVSRLSMIASTPSTAATTLGSAMSDAD</sequence>
<gene>
    <name evidence="3" type="ORF">BGZ97_005798</name>
</gene>
<accession>A0A9P6UG67</accession>
<name>A0A9P6UG67_9FUNG</name>
<dbReference type="Proteomes" id="UP000823405">
    <property type="component" value="Unassembled WGS sequence"/>
</dbReference>
<feature type="compositionally biased region" description="Basic and acidic residues" evidence="2">
    <location>
        <begin position="97"/>
        <end position="121"/>
    </location>
</feature>
<evidence type="ECO:0000313" key="3">
    <source>
        <dbReference type="EMBL" id="KAG0291763.1"/>
    </source>
</evidence>
<proteinExistence type="predicted"/>
<dbReference type="AlphaFoldDB" id="A0A9P6UG67"/>
<evidence type="ECO:0000256" key="1">
    <source>
        <dbReference type="SAM" id="Coils"/>
    </source>
</evidence>
<dbReference type="EMBL" id="JAAAIN010002598">
    <property type="protein sequence ID" value="KAG0291763.1"/>
    <property type="molecule type" value="Genomic_DNA"/>
</dbReference>
<protein>
    <submittedName>
        <fullName evidence="3">Uncharacterized protein</fullName>
    </submittedName>
</protein>
<organism evidence="3 4">
    <name type="scientific">Linnemannia gamsii</name>
    <dbReference type="NCBI Taxonomy" id="64522"/>
    <lineage>
        <taxon>Eukaryota</taxon>
        <taxon>Fungi</taxon>
        <taxon>Fungi incertae sedis</taxon>
        <taxon>Mucoromycota</taxon>
        <taxon>Mortierellomycotina</taxon>
        <taxon>Mortierellomycetes</taxon>
        <taxon>Mortierellales</taxon>
        <taxon>Mortierellaceae</taxon>
        <taxon>Linnemannia</taxon>
    </lineage>
</organism>
<keyword evidence="4" id="KW-1185">Reference proteome</keyword>
<dbReference type="OrthoDB" id="2446308at2759"/>
<feature type="coiled-coil region" evidence="1">
    <location>
        <begin position="164"/>
        <end position="191"/>
    </location>
</feature>
<reference evidence="3" key="1">
    <citation type="journal article" date="2020" name="Fungal Divers.">
        <title>Resolving the Mortierellaceae phylogeny through synthesis of multi-gene phylogenetics and phylogenomics.</title>
        <authorList>
            <person name="Vandepol N."/>
            <person name="Liber J."/>
            <person name="Desiro A."/>
            <person name="Na H."/>
            <person name="Kennedy M."/>
            <person name="Barry K."/>
            <person name="Grigoriev I.V."/>
            <person name="Miller A.N."/>
            <person name="O'Donnell K."/>
            <person name="Stajich J.E."/>
            <person name="Bonito G."/>
        </authorList>
    </citation>
    <scope>NUCLEOTIDE SEQUENCE</scope>
    <source>
        <strain evidence="3">NVP60</strain>
    </source>
</reference>
<feature type="non-terminal residue" evidence="3">
    <location>
        <position position="233"/>
    </location>
</feature>
<comment type="caution">
    <text evidence="3">The sequence shown here is derived from an EMBL/GenBank/DDBJ whole genome shotgun (WGS) entry which is preliminary data.</text>
</comment>
<evidence type="ECO:0000256" key="2">
    <source>
        <dbReference type="SAM" id="MobiDB-lite"/>
    </source>
</evidence>
<feature type="region of interest" description="Disordered" evidence="2">
    <location>
        <begin position="1"/>
        <end position="47"/>
    </location>
</feature>